<dbReference type="SMART" id="SM00829">
    <property type="entry name" value="PKS_ER"/>
    <property type="match status" value="1"/>
</dbReference>
<name>A0A0U3CTX8_9EURY</name>
<evidence type="ECO:0000256" key="1">
    <source>
        <dbReference type="ARBA" id="ARBA00022857"/>
    </source>
</evidence>
<evidence type="ECO:0000313" key="5">
    <source>
        <dbReference type="Proteomes" id="UP000067738"/>
    </source>
</evidence>
<accession>A0A0U3CTX8</accession>
<evidence type="ECO:0000256" key="2">
    <source>
        <dbReference type="ARBA" id="ARBA00023002"/>
    </source>
</evidence>
<dbReference type="PANTHER" id="PTHR48106:SF18">
    <property type="entry name" value="QUINONE OXIDOREDUCTASE PIG3"/>
    <property type="match status" value="1"/>
</dbReference>
<dbReference type="InterPro" id="IPR013154">
    <property type="entry name" value="ADH-like_N"/>
</dbReference>
<dbReference type="SUPFAM" id="SSF51735">
    <property type="entry name" value="NAD(P)-binding Rossmann-fold domains"/>
    <property type="match status" value="1"/>
</dbReference>
<feature type="domain" description="Enoyl reductase (ER)" evidence="3">
    <location>
        <begin position="11"/>
        <end position="317"/>
    </location>
</feature>
<dbReference type="GO" id="GO:0016651">
    <property type="term" value="F:oxidoreductase activity, acting on NAD(P)H"/>
    <property type="evidence" value="ECO:0007669"/>
    <property type="project" value="TreeGrafter"/>
</dbReference>
<dbReference type="GO" id="GO:0070402">
    <property type="term" value="F:NADPH binding"/>
    <property type="evidence" value="ECO:0007669"/>
    <property type="project" value="TreeGrafter"/>
</dbReference>
<dbReference type="InterPro" id="IPR036291">
    <property type="entry name" value="NAD(P)-bd_dom_sf"/>
</dbReference>
<keyword evidence="1" id="KW-0521">NADP</keyword>
<dbReference type="GO" id="GO:0044281">
    <property type="term" value="P:small molecule metabolic process"/>
    <property type="evidence" value="ECO:0007669"/>
    <property type="project" value="UniProtKB-ARBA"/>
</dbReference>
<dbReference type="SUPFAM" id="SSF50129">
    <property type="entry name" value="GroES-like"/>
    <property type="match status" value="1"/>
</dbReference>
<dbReference type="Proteomes" id="UP000067738">
    <property type="component" value="Chromosome"/>
</dbReference>
<dbReference type="InterPro" id="IPR020843">
    <property type="entry name" value="ER"/>
</dbReference>
<dbReference type="OrthoDB" id="8709at2157"/>
<evidence type="ECO:0000259" key="3">
    <source>
        <dbReference type="SMART" id="SM00829"/>
    </source>
</evidence>
<dbReference type="PATRIC" id="fig|230361.4.peg.1414"/>
<dbReference type="AlphaFoldDB" id="A0A0U3CTX8"/>
<dbReference type="Pfam" id="PF00107">
    <property type="entry name" value="ADH_zinc_N"/>
    <property type="match status" value="1"/>
</dbReference>
<dbReference type="GeneID" id="26736318"/>
<keyword evidence="5" id="KW-1185">Reference proteome</keyword>
<dbReference type="InterPro" id="IPR013149">
    <property type="entry name" value="ADH-like_C"/>
</dbReference>
<dbReference type="Pfam" id="PF08240">
    <property type="entry name" value="ADH_N"/>
    <property type="match status" value="1"/>
</dbReference>
<dbReference type="RefSeq" id="WP_058739404.1">
    <property type="nucleotide sequence ID" value="NZ_CP011266.1"/>
</dbReference>
<dbReference type="GO" id="GO:0016616">
    <property type="term" value="F:oxidoreductase activity, acting on the CH-OH group of donors, NAD or NADP as acceptor"/>
    <property type="evidence" value="ECO:0007669"/>
    <property type="project" value="UniProtKB-ARBA"/>
</dbReference>
<dbReference type="KEGG" id="mmil:sm9_1370"/>
<dbReference type="InterPro" id="IPR011032">
    <property type="entry name" value="GroES-like_sf"/>
</dbReference>
<dbReference type="PANTHER" id="PTHR48106">
    <property type="entry name" value="QUINONE OXIDOREDUCTASE PIG3-RELATED"/>
    <property type="match status" value="1"/>
</dbReference>
<sequence>MKAIVLKKTCKAQDLKVSEIDIPKVKKDWVLVKIIGFGINRSEVILRDYEADEPYINLPVVPGIECVGEIADESNSDLSKGDKIVALMGGMGRLFDGSYAEYALLPKKNVFKIPDYAFDNLTLEEIISIPETYFTSYGSISTLNLKKEDTLLVRGATSATGLTAIQLASAVGCKIIATSRNENRFEKLKNCGADECVVDDGDLSGYISCNKILELIGPKTLIDSLNLLEEDGICCVTGILGGIEYLDGFDPIKHLYKKYVTSFFSNFPTQDIIDEIFDFIIINDIKPAIGRVFTSLEDIPKAHLLMESNNAQGKIIFRLI</sequence>
<dbReference type="EMBL" id="CP011266">
    <property type="protein sequence ID" value="ALT69151.1"/>
    <property type="molecule type" value="Genomic_DNA"/>
</dbReference>
<proteinExistence type="predicted"/>
<organism evidence="4 5">
    <name type="scientific">Methanobrevibacter millerae</name>
    <dbReference type="NCBI Taxonomy" id="230361"/>
    <lineage>
        <taxon>Archaea</taxon>
        <taxon>Methanobacteriati</taxon>
        <taxon>Methanobacteriota</taxon>
        <taxon>Methanomada group</taxon>
        <taxon>Methanobacteria</taxon>
        <taxon>Methanobacteriales</taxon>
        <taxon>Methanobacteriaceae</taxon>
        <taxon>Methanobrevibacter</taxon>
    </lineage>
</organism>
<keyword evidence="2" id="KW-0560">Oxidoreductase</keyword>
<gene>
    <name evidence="4" type="ORF">sm9_1370</name>
</gene>
<protein>
    <submittedName>
        <fullName evidence="4">Zinc-containing alcohol dehydrogenase</fullName>
    </submittedName>
</protein>
<evidence type="ECO:0000313" key="4">
    <source>
        <dbReference type="EMBL" id="ALT69151.1"/>
    </source>
</evidence>
<reference evidence="4 5" key="1">
    <citation type="submission" date="2015-04" db="EMBL/GenBank/DDBJ databases">
        <title>The complete genome sequence of the rumen methanogen Methanobrevibacter millerae SM9.</title>
        <authorList>
            <person name="Leahy S.C."/>
            <person name="Kelly W.J."/>
            <person name="Pacheco D.M."/>
            <person name="Li D."/>
            <person name="Altermann E."/>
            <person name="Attwood G.T."/>
        </authorList>
    </citation>
    <scope>NUCLEOTIDE SEQUENCE [LARGE SCALE GENOMIC DNA]</scope>
    <source>
        <strain evidence="4 5">SM9</strain>
    </source>
</reference>
<dbReference type="Gene3D" id="3.90.180.10">
    <property type="entry name" value="Medium-chain alcohol dehydrogenases, catalytic domain"/>
    <property type="match status" value="1"/>
</dbReference>